<keyword evidence="3" id="KW-1185">Reference proteome</keyword>
<name>A0A3P7NIT2_DIBLA</name>
<feature type="compositionally biased region" description="Basic residues" evidence="1">
    <location>
        <begin position="87"/>
        <end position="103"/>
    </location>
</feature>
<evidence type="ECO:0000313" key="3">
    <source>
        <dbReference type="Proteomes" id="UP000281553"/>
    </source>
</evidence>
<accession>A0A3P7NIT2</accession>
<gene>
    <name evidence="2" type="ORF">DILT_LOCUS18188</name>
</gene>
<dbReference type="Proteomes" id="UP000281553">
    <property type="component" value="Unassembled WGS sequence"/>
</dbReference>
<dbReference type="AlphaFoldDB" id="A0A3P7NIT2"/>
<proteinExistence type="predicted"/>
<evidence type="ECO:0000313" key="2">
    <source>
        <dbReference type="EMBL" id="VDN40260.1"/>
    </source>
</evidence>
<dbReference type="OrthoDB" id="1191041at2759"/>
<evidence type="ECO:0000256" key="1">
    <source>
        <dbReference type="SAM" id="MobiDB-lite"/>
    </source>
</evidence>
<feature type="region of interest" description="Disordered" evidence="1">
    <location>
        <begin position="84"/>
        <end position="124"/>
    </location>
</feature>
<dbReference type="EMBL" id="UYRU01098110">
    <property type="protein sequence ID" value="VDN40260.1"/>
    <property type="molecule type" value="Genomic_DNA"/>
</dbReference>
<organism evidence="2 3">
    <name type="scientific">Dibothriocephalus latus</name>
    <name type="common">Fish tapeworm</name>
    <name type="synonym">Diphyllobothrium latum</name>
    <dbReference type="NCBI Taxonomy" id="60516"/>
    <lineage>
        <taxon>Eukaryota</taxon>
        <taxon>Metazoa</taxon>
        <taxon>Spiralia</taxon>
        <taxon>Lophotrochozoa</taxon>
        <taxon>Platyhelminthes</taxon>
        <taxon>Cestoda</taxon>
        <taxon>Eucestoda</taxon>
        <taxon>Diphyllobothriidea</taxon>
        <taxon>Diphyllobothriidae</taxon>
        <taxon>Dibothriocephalus</taxon>
    </lineage>
</organism>
<protein>
    <submittedName>
        <fullName evidence="2">Uncharacterized protein</fullName>
    </submittedName>
</protein>
<reference evidence="2 3" key="1">
    <citation type="submission" date="2018-11" db="EMBL/GenBank/DDBJ databases">
        <authorList>
            <consortium name="Pathogen Informatics"/>
        </authorList>
    </citation>
    <scope>NUCLEOTIDE SEQUENCE [LARGE SCALE GENOMIC DNA]</scope>
</reference>
<sequence>MQEQAGAGLCQDIVGRISRKRIREARLKEIKLELINSERLKGYFADHAADYDALRHDKPLSTAAQPHLKDVPGYMVPPSLQALVRNSTRRTRSRQHFRPNKRAGRQDAPSTSSAAGQEAPSGHIKLKQLRNHKTKMAMARNPAKLAQIKTQLARRVSITHTPYGITTSLFL</sequence>